<feature type="transmembrane region" description="Helical" evidence="4">
    <location>
        <begin position="333"/>
        <end position="352"/>
    </location>
</feature>
<feature type="transmembrane region" description="Helical" evidence="4">
    <location>
        <begin position="439"/>
        <end position="458"/>
    </location>
</feature>
<feature type="transmembrane region" description="Helical" evidence="4">
    <location>
        <begin position="529"/>
        <end position="554"/>
    </location>
</feature>
<keyword evidence="4" id="KW-0472">Membrane</keyword>
<dbReference type="InterPro" id="IPR020846">
    <property type="entry name" value="MFS_dom"/>
</dbReference>
<evidence type="ECO:0000313" key="7">
    <source>
        <dbReference type="Proteomes" id="UP000256328"/>
    </source>
</evidence>
<dbReference type="InterPro" id="IPR050327">
    <property type="entry name" value="Proton-linked_MCT"/>
</dbReference>
<dbReference type="GO" id="GO:0016020">
    <property type="term" value="C:membrane"/>
    <property type="evidence" value="ECO:0007669"/>
    <property type="project" value="UniProtKB-SubCell"/>
</dbReference>
<dbReference type="Gene3D" id="1.20.1250.20">
    <property type="entry name" value="MFS general substrate transporter like domains"/>
    <property type="match status" value="1"/>
</dbReference>
<dbReference type="GO" id="GO:0022857">
    <property type="term" value="F:transmembrane transporter activity"/>
    <property type="evidence" value="ECO:0007669"/>
    <property type="project" value="InterPro"/>
</dbReference>
<feature type="region of interest" description="Disordered" evidence="3">
    <location>
        <begin position="115"/>
        <end position="134"/>
    </location>
</feature>
<gene>
    <name evidence="6" type="ORF">BP5796_11154</name>
</gene>
<evidence type="ECO:0000256" key="2">
    <source>
        <dbReference type="ARBA" id="ARBA00006727"/>
    </source>
</evidence>
<evidence type="ECO:0000259" key="5">
    <source>
        <dbReference type="PROSITE" id="PS50850"/>
    </source>
</evidence>
<feature type="transmembrane region" description="Helical" evidence="4">
    <location>
        <begin position="173"/>
        <end position="194"/>
    </location>
</feature>
<organism evidence="6 7">
    <name type="scientific">Coleophoma crateriformis</name>
    <dbReference type="NCBI Taxonomy" id="565419"/>
    <lineage>
        <taxon>Eukaryota</taxon>
        <taxon>Fungi</taxon>
        <taxon>Dikarya</taxon>
        <taxon>Ascomycota</taxon>
        <taxon>Pezizomycotina</taxon>
        <taxon>Leotiomycetes</taxon>
        <taxon>Helotiales</taxon>
        <taxon>Dermateaceae</taxon>
        <taxon>Coleophoma</taxon>
    </lineage>
</organism>
<feature type="transmembrane region" description="Helical" evidence="4">
    <location>
        <begin position="464"/>
        <end position="487"/>
    </location>
</feature>
<accession>A0A3D8QM30</accession>
<keyword evidence="7" id="KW-1185">Reference proteome</keyword>
<dbReference type="OrthoDB" id="410267at2759"/>
<keyword evidence="4" id="KW-0812">Transmembrane</keyword>
<dbReference type="SUPFAM" id="SSF103473">
    <property type="entry name" value="MFS general substrate transporter"/>
    <property type="match status" value="1"/>
</dbReference>
<feature type="transmembrane region" description="Helical" evidence="4">
    <location>
        <begin position="266"/>
        <end position="289"/>
    </location>
</feature>
<feature type="compositionally biased region" description="Low complexity" evidence="3">
    <location>
        <begin position="121"/>
        <end position="134"/>
    </location>
</feature>
<feature type="transmembrane region" description="Helical" evidence="4">
    <location>
        <begin position="301"/>
        <end position="321"/>
    </location>
</feature>
<feature type="transmembrane region" description="Helical" evidence="4">
    <location>
        <begin position="372"/>
        <end position="395"/>
    </location>
</feature>
<comment type="caution">
    <text evidence="6">The sequence shown here is derived from an EMBL/GenBank/DDBJ whole genome shotgun (WGS) entry which is preliminary data.</text>
</comment>
<dbReference type="InterPro" id="IPR036259">
    <property type="entry name" value="MFS_trans_sf"/>
</dbReference>
<comment type="similarity">
    <text evidence="2">Belongs to the major facilitator superfamily. Monocarboxylate porter (TC 2.A.1.13) family.</text>
</comment>
<evidence type="ECO:0000313" key="6">
    <source>
        <dbReference type="EMBL" id="RDW62852.1"/>
    </source>
</evidence>
<feature type="domain" description="Major facilitator superfamily (MFS) profile" evidence="5">
    <location>
        <begin position="172"/>
        <end position="554"/>
    </location>
</feature>
<dbReference type="PANTHER" id="PTHR11360">
    <property type="entry name" value="MONOCARBOXYLATE TRANSPORTER"/>
    <property type="match status" value="1"/>
</dbReference>
<comment type="subcellular location">
    <subcellularLocation>
        <location evidence="1">Membrane</location>
        <topology evidence="1">Multi-pass membrane protein</topology>
    </subcellularLocation>
</comment>
<keyword evidence="4" id="KW-1133">Transmembrane helix</keyword>
<name>A0A3D8QM30_9HELO</name>
<dbReference type="Proteomes" id="UP000256328">
    <property type="component" value="Unassembled WGS sequence"/>
</dbReference>
<feature type="transmembrane region" description="Helical" evidence="4">
    <location>
        <begin position="499"/>
        <end position="523"/>
    </location>
</feature>
<dbReference type="PROSITE" id="PS50850">
    <property type="entry name" value="MFS"/>
    <property type="match status" value="1"/>
</dbReference>
<proteinExistence type="inferred from homology"/>
<protein>
    <recommendedName>
        <fullName evidence="5">Major facilitator superfamily (MFS) profile domain-containing protein</fullName>
    </recommendedName>
</protein>
<dbReference type="AlphaFoldDB" id="A0A3D8QM30"/>
<evidence type="ECO:0000256" key="4">
    <source>
        <dbReference type="SAM" id="Phobius"/>
    </source>
</evidence>
<feature type="transmembrane region" description="Helical" evidence="4">
    <location>
        <begin position="407"/>
        <end position="427"/>
    </location>
</feature>
<sequence length="563" mass="59981">MSSQRTSSLSSSFLTLSSSSGTFTRSLLQSCFASRPYQASLSSSSLVDLISKAFRQPRRICVPVYETALPPDSHAGQATNSISVDGQASNDARYLPPAGLYLADPQALASNMVAENDSRPNSSHSDSTVVNSSNSSICSTKKEKYMPDLEAGLATVEAKEDGDHSYPEGGKQAWLVVFGSWCALFASLGIMNTMGSYQEYITANQLKSYSAGEIGWIFSMYAFLTFGGGIVVGPAFDKYGPRWLILGGSFGVSMSMLLLGNCQEYWQFMLVFGVLGGLGSGLIFSPALAIVRHYFMAKQGMATGVAATGGAIGGIIFPLMLQYLIPSCGFNLATKYIAVITFVLCALSNVFIRPRLPPGGTIWPDIRIFGDVTFSVTVLGVFLLEFALFIPLTYISSFVTSAGFSSAFSYNALMFINLGSVFGRALPGYFADRIGHYNAASMAIFLTVISVLAIWLPAGNTEAGIIMFALLFGFGSGSNISLTPVCVSQLCPVEKIGRYIATCYATVSVGCLIGVPIAGQILAGGGNGYQNLIIFVGACYVGGLLAFVTARILAKGWRFFEKF</sequence>
<dbReference type="InterPro" id="IPR011701">
    <property type="entry name" value="MFS"/>
</dbReference>
<evidence type="ECO:0000256" key="3">
    <source>
        <dbReference type="SAM" id="MobiDB-lite"/>
    </source>
</evidence>
<feature type="transmembrane region" description="Helical" evidence="4">
    <location>
        <begin position="243"/>
        <end position="260"/>
    </location>
</feature>
<feature type="transmembrane region" description="Helical" evidence="4">
    <location>
        <begin position="214"/>
        <end position="236"/>
    </location>
</feature>
<dbReference type="Pfam" id="PF07690">
    <property type="entry name" value="MFS_1"/>
    <property type="match status" value="1"/>
</dbReference>
<reference evidence="6 7" key="1">
    <citation type="journal article" date="2018" name="IMA Fungus">
        <title>IMA Genome-F 9: Draft genome sequence of Annulohypoxylon stygium, Aspergillus mulundensis, Berkeleyomyces basicola (syn. Thielaviopsis basicola), Ceratocystis smalleyi, two Cercospora beticola strains, Coleophoma cylindrospora, Fusarium fracticaudum, Phialophora cf. hyalina, and Morchella septimelata.</title>
        <authorList>
            <person name="Wingfield B.D."/>
            <person name="Bills G.F."/>
            <person name="Dong Y."/>
            <person name="Huang W."/>
            <person name="Nel W.J."/>
            <person name="Swalarsk-Parry B.S."/>
            <person name="Vaghefi N."/>
            <person name="Wilken P.M."/>
            <person name="An Z."/>
            <person name="de Beer Z.W."/>
            <person name="De Vos L."/>
            <person name="Chen L."/>
            <person name="Duong T.A."/>
            <person name="Gao Y."/>
            <person name="Hammerbacher A."/>
            <person name="Kikkert J.R."/>
            <person name="Li Y."/>
            <person name="Li H."/>
            <person name="Li K."/>
            <person name="Li Q."/>
            <person name="Liu X."/>
            <person name="Ma X."/>
            <person name="Naidoo K."/>
            <person name="Pethybridge S.J."/>
            <person name="Sun J."/>
            <person name="Steenkamp E.T."/>
            <person name="van der Nest M.A."/>
            <person name="van Wyk S."/>
            <person name="Wingfield M.J."/>
            <person name="Xiong C."/>
            <person name="Yue Q."/>
            <person name="Zhang X."/>
        </authorList>
    </citation>
    <scope>NUCLEOTIDE SEQUENCE [LARGE SCALE GENOMIC DNA]</scope>
    <source>
        <strain evidence="6 7">BP5796</strain>
    </source>
</reference>
<dbReference type="EMBL" id="PDLN01000017">
    <property type="protein sequence ID" value="RDW62852.1"/>
    <property type="molecule type" value="Genomic_DNA"/>
</dbReference>
<dbReference type="PANTHER" id="PTHR11360:SF177">
    <property type="entry name" value="RIBOFLAVIN TRANSPORTER MCH5"/>
    <property type="match status" value="1"/>
</dbReference>
<evidence type="ECO:0000256" key="1">
    <source>
        <dbReference type="ARBA" id="ARBA00004141"/>
    </source>
</evidence>